<feature type="region of interest" description="Disordered" evidence="1">
    <location>
        <begin position="163"/>
        <end position="185"/>
    </location>
</feature>
<feature type="signal peptide" evidence="2">
    <location>
        <begin position="1"/>
        <end position="23"/>
    </location>
</feature>
<sequence>MRLASAFFVASSTLALVASVVHAAPIETRSPNSLRARVSFPSRSNFHLAKGPSAEPMIAKGEVETTEAQITFAKNIVEKDVLGTLGDFKRVFDPSYPYENLGNGYIFLCVTIPVEEMEDMHYLYTVYENTRGVVQLDETGELSGKQSDLVAGPYRRPPVGAMPFKDLLPESHNTNTSPTLQHNRT</sequence>
<gene>
    <name evidence="3" type="ORF">F5878DRAFT_690863</name>
</gene>
<feature type="compositionally biased region" description="Polar residues" evidence="1">
    <location>
        <begin position="171"/>
        <end position="185"/>
    </location>
</feature>
<dbReference type="AlphaFoldDB" id="A0AA38P4N8"/>
<evidence type="ECO:0000256" key="1">
    <source>
        <dbReference type="SAM" id="MobiDB-lite"/>
    </source>
</evidence>
<evidence type="ECO:0000313" key="4">
    <source>
        <dbReference type="Proteomes" id="UP001163846"/>
    </source>
</evidence>
<dbReference type="Proteomes" id="UP001163846">
    <property type="component" value="Unassembled WGS sequence"/>
</dbReference>
<proteinExistence type="predicted"/>
<feature type="chain" id="PRO_5041392318" evidence="2">
    <location>
        <begin position="24"/>
        <end position="185"/>
    </location>
</feature>
<evidence type="ECO:0000313" key="3">
    <source>
        <dbReference type="EMBL" id="KAJ3836008.1"/>
    </source>
</evidence>
<name>A0AA38P4N8_9AGAR</name>
<dbReference type="EMBL" id="MU806357">
    <property type="protein sequence ID" value="KAJ3836008.1"/>
    <property type="molecule type" value="Genomic_DNA"/>
</dbReference>
<comment type="caution">
    <text evidence="3">The sequence shown here is derived from an EMBL/GenBank/DDBJ whole genome shotgun (WGS) entry which is preliminary data.</text>
</comment>
<keyword evidence="4" id="KW-1185">Reference proteome</keyword>
<accession>A0AA38P4N8</accession>
<organism evidence="3 4">
    <name type="scientific">Lentinula raphanica</name>
    <dbReference type="NCBI Taxonomy" id="153919"/>
    <lineage>
        <taxon>Eukaryota</taxon>
        <taxon>Fungi</taxon>
        <taxon>Dikarya</taxon>
        <taxon>Basidiomycota</taxon>
        <taxon>Agaricomycotina</taxon>
        <taxon>Agaricomycetes</taxon>
        <taxon>Agaricomycetidae</taxon>
        <taxon>Agaricales</taxon>
        <taxon>Marasmiineae</taxon>
        <taxon>Omphalotaceae</taxon>
        <taxon>Lentinula</taxon>
    </lineage>
</organism>
<reference evidence="3" key="1">
    <citation type="submission" date="2022-08" db="EMBL/GenBank/DDBJ databases">
        <authorList>
            <consortium name="DOE Joint Genome Institute"/>
            <person name="Min B."/>
            <person name="Riley R."/>
            <person name="Sierra-Patev S."/>
            <person name="Naranjo-Ortiz M."/>
            <person name="Looney B."/>
            <person name="Konkel Z."/>
            <person name="Slot J.C."/>
            <person name="Sakamoto Y."/>
            <person name="Steenwyk J.L."/>
            <person name="Rokas A."/>
            <person name="Carro J."/>
            <person name="Camarero S."/>
            <person name="Ferreira P."/>
            <person name="Molpeceres G."/>
            <person name="Ruiz-Duenas F.J."/>
            <person name="Serrano A."/>
            <person name="Henrissat B."/>
            <person name="Drula E."/>
            <person name="Hughes K.W."/>
            <person name="Mata J.L."/>
            <person name="Ishikawa N.K."/>
            <person name="Vargas-Isla R."/>
            <person name="Ushijima S."/>
            <person name="Smith C.A."/>
            <person name="Ahrendt S."/>
            <person name="Andreopoulos W."/>
            <person name="He G."/>
            <person name="Labutti K."/>
            <person name="Lipzen A."/>
            <person name="Ng V."/>
            <person name="Sandor L."/>
            <person name="Barry K."/>
            <person name="Martinez A.T."/>
            <person name="Xiao Y."/>
            <person name="Gibbons J.G."/>
            <person name="Terashima K."/>
            <person name="Hibbett D.S."/>
            <person name="Grigoriev I.V."/>
        </authorList>
    </citation>
    <scope>NUCLEOTIDE SEQUENCE</scope>
    <source>
        <strain evidence="3">TFB9207</strain>
    </source>
</reference>
<protein>
    <submittedName>
        <fullName evidence="3">Uncharacterized protein</fullName>
    </submittedName>
</protein>
<evidence type="ECO:0000256" key="2">
    <source>
        <dbReference type="SAM" id="SignalP"/>
    </source>
</evidence>
<keyword evidence="2" id="KW-0732">Signal</keyword>